<evidence type="ECO:0000313" key="4">
    <source>
        <dbReference type="Proteomes" id="UP000006334"/>
    </source>
</evidence>
<organism evidence="3 4">
    <name type="scientific">Aliiglaciecola lipolytica E3</name>
    <dbReference type="NCBI Taxonomy" id="1127673"/>
    <lineage>
        <taxon>Bacteria</taxon>
        <taxon>Pseudomonadati</taxon>
        <taxon>Pseudomonadota</taxon>
        <taxon>Gammaproteobacteria</taxon>
        <taxon>Alteromonadales</taxon>
        <taxon>Alteromonadaceae</taxon>
        <taxon>Aliiglaciecola</taxon>
    </lineage>
</organism>
<proteinExistence type="predicted"/>
<dbReference type="OrthoDB" id="5582699at2"/>
<reference evidence="3 4" key="1">
    <citation type="journal article" date="2017" name="Antonie Van Leeuwenhoek">
        <title>Rhizobium rhizosphaerae sp. nov., a novel species isolated from rice rhizosphere.</title>
        <authorList>
            <person name="Zhao J.J."/>
            <person name="Zhang J."/>
            <person name="Zhang R.J."/>
            <person name="Zhang C.W."/>
            <person name="Yin H.Q."/>
            <person name="Zhang X.X."/>
        </authorList>
    </citation>
    <scope>NUCLEOTIDE SEQUENCE [LARGE SCALE GENOMIC DNA]</scope>
    <source>
        <strain evidence="3 4">E3</strain>
    </source>
</reference>
<dbReference type="STRING" id="1127673.GLIP_0606"/>
<dbReference type="InterPro" id="IPR032687">
    <property type="entry name" value="AraC-type_N"/>
</dbReference>
<evidence type="ECO:0000256" key="1">
    <source>
        <dbReference type="ARBA" id="ARBA00023125"/>
    </source>
</evidence>
<keyword evidence="4" id="KW-1185">Reference proteome</keyword>
<dbReference type="PROSITE" id="PS01124">
    <property type="entry name" value="HTH_ARAC_FAMILY_2"/>
    <property type="match status" value="1"/>
</dbReference>
<evidence type="ECO:0000313" key="3">
    <source>
        <dbReference type="EMBL" id="GAC13252.1"/>
    </source>
</evidence>
<dbReference type="EMBL" id="BAEN01000015">
    <property type="protein sequence ID" value="GAC13252.1"/>
    <property type="molecule type" value="Genomic_DNA"/>
</dbReference>
<accession>K6Y4T2</accession>
<name>K6Y4T2_9ALTE</name>
<dbReference type="GO" id="GO:0000976">
    <property type="term" value="F:transcription cis-regulatory region binding"/>
    <property type="evidence" value="ECO:0007669"/>
    <property type="project" value="TreeGrafter"/>
</dbReference>
<gene>
    <name evidence="3" type="ORF">GLIP_0606</name>
</gene>
<dbReference type="PANTHER" id="PTHR47894">
    <property type="entry name" value="HTH-TYPE TRANSCRIPTIONAL REGULATOR GADX"/>
    <property type="match status" value="1"/>
</dbReference>
<evidence type="ECO:0000259" key="2">
    <source>
        <dbReference type="PROSITE" id="PS01124"/>
    </source>
</evidence>
<dbReference type="GO" id="GO:0005829">
    <property type="term" value="C:cytosol"/>
    <property type="evidence" value="ECO:0007669"/>
    <property type="project" value="TreeGrafter"/>
</dbReference>
<feature type="domain" description="HTH araC/xylS-type" evidence="2">
    <location>
        <begin position="212"/>
        <end position="307"/>
    </location>
</feature>
<dbReference type="GO" id="GO:0003700">
    <property type="term" value="F:DNA-binding transcription factor activity"/>
    <property type="evidence" value="ECO:0007669"/>
    <property type="project" value="InterPro"/>
</dbReference>
<dbReference type="SMART" id="SM00342">
    <property type="entry name" value="HTH_ARAC"/>
    <property type="match status" value="1"/>
</dbReference>
<protein>
    <recommendedName>
        <fullName evidence="2">HTH araC/xylS-type domain-containing protein</fullName>
    </recommendedName>
</protein>
<dbReference type="Gene3D" id="1.10.10.60">
    <property type="entry name" value="Homeodomain-like"/>
    <property type="match status" value="1"/>
</dbReference>
<keyword evidence="1" id="KW-0238">DNA-binding</keyword>
<dbReference type="InterPro" id="IPR018060">
    <property type="entry name" value="HTH_AraC"/>
</dbReference>
<dbReference type="AlphaFoldDB" id="K6Y4T2"/>
<dbReference type="PANTHER" id="PTHR47894:SF1">
    <property type="entry name" value="HTH-TYPE TRANSCRIPTIONAL REGULATOR VQSM"/>
    <property type="match status" value="1"/>
</dbReference>
<dbReference type="eggNOG" id="COG2207">
    <property type="taxonomic scope" value="Bacteria"/>
</dbReference>
<dbReference type="Pfam" id="PF12625">
    <property type="entry name" value="Arabinose_bd"/>
    <property type="match status" value="1"/>
</dbReference>
<comment type="caution">
    <text evidence="3">The sequence shown here is derived from an EMBL/GenBank/DDBJ whole genome shotgun (WGS) entry which is preliminary data.</text>
</comment>
<sequence length="313" mass="35866">MFDVSREYCQVVEAYLPTKWLYHQRVPMEVYLTGLNTAAKQTQDSLWGFNVGKNITSAEYGLLGYLVESCGTLQSALDALMQFDKTVADIGQIQFIPKANVGTLVWQPYFHNRHAVLRNMTAWLSTVRRITGKPISPSSVYLQDDFSVSELHDLERWYGCQVKGLSDDNCIVFDLSILSTPILSRNELVNSHLLLAAQEAKQRFTSEHSWLSELQMVLHSADLHYLTLSMLADVLNLSTRTLQRRLKAKEKTFSQLVDNERKRRFEQFAPTMRKQMLSDLLGYSEQASMNKAVHRWFGISPSEYVNSKQKKAV</sequence>
<dbReference type="Proteomes" id="UP000006334">
    <property type="component" value="Unassembled WGS sequence"/>
</dbReference>
<dbReference type="RefSeq" id="WP_008843072.1">
    <property type="nucleotide sequence ID" value="NZ_BAEN01000015.1"/>
</dbReference>
<dbReference type="Pfam" id="PF12833">
    <property type="entry name" value="HTH_18"/>
    <property type="match status" value="1"/>
</dbReference>